<proteinExistence type="predicted"/>
<organism evidence="1 2">
    <name type="scientific">Phanerochaete sordida</name>
    <dbReference type="NCBI Taxonomy" id="48140"/>
    <lineage>
        <taxon>Eukaryota</taxon>
        <taxon>Fungi</taxon>
        <taxon>Dikarya</taxon>
        <taxon>Basidiomycota</taxon>
        <taxon>Agaricomycotina</taxon>
        <taxon>Agaricomycetes</taxon>
        <taxon>Polyporales</taxon>
        <taxon>Phanerochaetaceae</taxon>
        <taxon>Phanerochaete</taxon>
    </lineage>
</organism>
<dbReference type="AlphaFoldDB" id="A0A9P3GNG4"/>
<protein>
    <submittedName>
        <fullName evidence="1">Uncharacterized protein</fullName>
    </submittedName>
</protein>
<accession>A0A9P3GNG4</accession>
<reference evidence="1 2" key="1">
    <citation type="submission" date="2021-08" db="EMBL/GenBank/DDBJ databases">
        <title>Draft Genome Sequence of Phanerochaete sordida strain YK-624.</title>
        <authorList>
            <person name="Mori T."/>
            <person name="Dohra H."/>
            <person name="Suzuki T."/>
            <person name="Kawagishi H."/>
            <person name="Hirai H."/>
        </authorList>
    </citation>
    <scope>NUCLEOTIDE SEQUENCE [LARGE SCALE GENOMIC DNA]</scope>
    <source>
        <strain evidence="1 2">YK-624</strain>
    </source>
</reference>
<comment type="caution">
    <text evidence="1">The sequence shown here is derived from an EMBL/GenBank/DDBJ whole genome shotgun (WGS) entry which is preliminary data.</text>
</comment>
<evidence type="ECO:0000313" key="1">
    <source>
        <dbReference type="EMBL" id="GJE96645.1"/>
    </source>
</evidence>
<name>A0A9P3GNG4_9APHY</name>
<gene>
    <name evidence="1" type="ORF">PsYK624_128450</name>
</gene>
<evidence type="ECO:0000313" key="2">
    <source>
        <dbReference type="Proteomes" id="UP000703269"/>
    </source>
</evidence>
<dbReference type="Proteomes" id="UP000703269">
    <property type="component" value="Unassembled WGS sequence"/>
</dbReference>
<keyword evidence="2" id="KW-1185">Reference proteome</keyword>
<sequence length="412" mass="46734">MASLGHRIPPELFKNIILHLVSIVRPLTKKEKREVGQCSLVCRYWAKHSRFLIFERIALRSLDDAQHLLKLAQKATLGVRIGAYVRDIALDIIEIPSQPWIHLLLSTFSRDVFSHKKGWKLALTGVLARTAPEKDRPSPRSAFFGLPRSLPVVQGAEHTKFTGLRFKTFSDLVAFVGSFLPNAHNVRKPLFLELYDTAIADAERLVPLETPPPFRGAHRRWQKRIEKIQSGRMLAWPLVWLLVTSDANAQRTDGRPLYVQTDQMQMIAALVAAVFNGCDCPFCHGMPGEWLTTVLRTPDAHTLEVQNDAHKLAFHLSPAGCVLNIDFNLSFAMAVGMVSLQNVKEPELFTFAWAVLDERVAAFRGTIETFRVQVLDVLYDAYDPFVRAHLPMCVPGSWLRMEKEVQRDRRTV</sequence>
<dbReference type="OrthoDB" id="2804335at2759"/>
<dbReference type="EMBL" id="BPQB01000062">
    <property type="protein sequence ID" value="GJE96645.1"/>
    <property type="molecule type" value="Genomic_DNA"/>
</dbReference>